<comment type="caution">
    <text evidence="1">The sequence shown here is derived from an EMBL/GenBank/DDBJ whole genome shotgun (WGS) entry which is preliminary data.</text>
</comment>
<gene>
    <name evidence="1" type="ORF">PLOB_00030542</name>
</gene>
<accession>A0ABN8NW40</accession>
<proteinExistence type="predicted"/>
<evidence type="ECO:0000313" key="2">
    <source>
        <dbReference type="Proteomes" id="UP001159405"/>
    </source>
</evidence>
<evidence type="ECO:0000313" key="1">
    <source>
        <dbReference type="EMBL" id="CAH3124366.1"/>
    </source>
</evidence>
<keyword evidence="2" id="KW-1185">Reference proteome</keyword>
<dbReference type="Proteomes" id="UP001159405">
    <property type="component" value="Unassembled WGS sequence"/>
</dbReference>
<sequence>MARAVSVEFNMYFKVDFGTVIRGHHVYKSTWTPMMDQELELGVYFVKKHSEEKKLVGHVPIELSRLMKHYLNANSANKLFAYVTGKRKREVGLVVPARFTAMTTDLQTARILNKELNGKAIKYTHFELKNIVINESKTPKLF</sequence>
<protein>
    <submittedName>
        <fullName evidence="1">Uncharacterized protein</fullName>
    </submittedName>
</protein>
<dbReference type="EMBL" id="CALNXK010000039">
    <property type="protein sequence ID" value="CAH3124366.1"/>
    <property type="molecule type" value="Genomic_DNA"/>
</dbReference>
<organism evidence="1 2">
    <name type="scientific">Porites lobata</name>
    <dbReference type="NCBI Taxonomy" id="104759"/>
    <lineage>
        <taxon>Eukaryota</taxon>
        <taxon>Metazoa</taxon>
        <taxon>Cnidaria</taxon>
        <taxon>Anthozoa</taxon>
        <taxon>Hexacorallia</taxon>
        <taxon>Scleractinia</taxon>
        <taxon>Fungiina</taxon>
        <taxon>Poritidae</taxon>
        <taxon>Porites</taxon>
    </lineage>
</organism>
<name>A0ABN8NW40_9CNID</name>
<reference evidence="1 2" key="1">
    <citation type="submission" date="2022-05" db="EMBL/GenBank/DDBJ databases">
        <authorList>
            <consortium name="Genoscope - CEA"/>
            <person name="William W."/>
        </authorList>
    </citation>
    <scope>NUCLEOTIDE SEQUENCE [LARGE SCALE GENOMIC DNA]</scope>
</reference>